<gene>
    <name evidence="2" type="ORF">IscW_ISCW015028</name>
</gene>
<dbReference type="PANTHER" id="PTHR33444:SF7">
    <property type="entry name" value="TRANSMEMBRANE PROTEIN 272"/>
    <property type="match status" value="1"/>
</dbReference>
<evidence type="ECO:0000313" key="3">
    <source>
        <dbReference type="EnsemblMetazoa" id="ISCW015028-PA"/>
    </source>
</evidence>
<proteinExistence type="predicted"/>
<dbReference type="EnsemblMetazoa" id="ISCW015028-RA">
    <property type="protein sequence ID" value="ISCW015028-PA"/>
    <property type="gene ID" value="ISCW015028"/>
</dbReference>
<dbReference type="STRING" id="6945.B7QJN1"/>
<keyword evidence="4" id="KW-1185">Reference proteome</keyword>
<organism>
    <name type="scientific">Ixodes scapularis</name>
    <name type="common">Black-legged tick</name>
    <name type="synonym">Deer tick</name>
    <dbReference type="NCBI Taxonomy" id="6945"/>
    <lineage>
        <taxon>Eukaryota</taxon>
        <taxon>Metazoa</taxon>
        <taxon>Ecdysozoa</taxon>
        <taxon>Arthropoda</taxon>
        <taxon>Chelicerata</taxon>
        <taxon>Arachnida</taxon>
        <taxon>Acari</taxon>
        <taxon>Parasitiformes</taxon>
        <taxon>Ixodida</taxon>
        <taxon>Ixodoidea</taxon>
        <taxon>Ixodidae</taxon>
        <taxon>Ixodinae</taxon>
        <taxon>Ixodes</taxon>
    </lineage>
</organism>
<dbReference type="OrthoDB" id="6157510at2759"/>
<reference evidence="3" key="2">
    <citation type="submission" date="2020-05" db="UniProtKB">
        <authorList>
            <consortium name="EnsemblMetazoa"/>
        </authorList>
    </citation>
    <scope>IDENTIFICATION</scope>
    <source>
        <strain evidence="3">wikel</strain>
    </source>
</reference>
<dbReference type="InterPro" id="IPR040350">
    <property type="entry name" value="TMEM272"/>
</dbReference>
<dbReference type="EMBL" id="ABJB010931975">
    <property type="status" value="NOT_ANNOTATED_CDS"/>
    <property type="molecule type" value="Genomic_DNA"/>
</dbReference>
<dbReference type="Proteomes" id="UP000001555">
    <property type="component" value="Unassembled WGS sequence"/>
</dbReference>
<dbReference type="PANTHER" id="PTHR33444">
    <property type="entry name" value="SI:DKEY-19B23.12-RELATED"/>
    <property type="match status" value="1"/>
</dbReference>
<name>B7QJN1_IXOSC</name>
<evidence type="ECO:0000313" key="2">
    <source>
        <dbReference type="EMBL" id="EEC19053.1"/>
    </source>
</evidence>
<reference evidence="2 4" key="1">
    <citation type="submission" date="2008-03" db="EMBL/GenBank/DDBJ databases">
        <title>Annotation of Ixodes scapularis.</title>
        <authorList>
            <consortium name="Ixodes scapularis Genome Project Consortium"/>
            <person name="Caler E."/>
            <person name="Hannick L.I."/>
            <person name="Bidwell S."/>
            <person name="Joardar V."/>
            <person name="Thiagarajan M."/>
            <person name="Amedeo P."/>
            <person name="Galinsky K.J."/>
            <person name="Schobel S."/>
            <person name="Inman J."/>
            <person name="Hostetler J."/>
            <person name="Miller J."/>
            <person name="Hammond M."/>
            <person name="Megy K."/>
            <person name="Lawson D."/>
            <person name="Kodira C."/>
            <person name="Sutton G."/>
            <person name="Meyer J."/>
            <person name="Hill C.A."/>
            <person name="Birren B."/>
            <person name="Nene V."/>
            <person name="Collins F."/>
            <person name="Alarcon-Chaidez F."/>
            <person name="Wikel S."/>
            <person name="Strausberg R."/>
        </authorList>
    </citation>
    <scope>NUCLEOTIDE SEQUENCE [LARGE SCALE GENOMIC DNA]</scope>
    <source>
        <strain evidence="4">Wikel</strain>
        <strain evidence="2">Wikel colony</strain>
    </source>
</reference>
<keyword evidence="1" id="KW-0472">Membrane</keyword>
<dbReference type="InParanoid" id="B7QJN1"/>
<dbReference type="EMBL" id="DS953360">
    <property type="protein sequence ID" value="EEC19053.1"/>
    <property type="molecule type" value="Genomic_DNA"/>
</dbReference>
<dbReference type="VEuPathDB" id="VectorBase:ISCP_034661"/>
<feature type="transmembrane region" description="Helical" evidence="1">
    <location>
        <begin position="27"/>
        <end position="46"/>
    </location>
</feature>
<dbReference type="AlphaFoldDB" id="B7QJN1"/>
<dbReference type="VEuPathDB" id="VectorBase:ISCI015028"/>
<keyword evidence="1" id="KW-1133">Transmembrane helix</keyword>
<feature type="transmembrane region" description="Helical" evidence="1">
    <location>
        <begin position="121"/>
        <end position="149"/>
    </location>
</feature>
<accession>B7QJN1</accession>
<evidence type="ECO:0000313" key="4">
    <source>
        <dbReference type="Proteomes" id="UP000001555"/>
    </source>
</evidence>
<keyword evidence="1" id="KW-0812">Transmembrane</keyword>
<evidence type="ECO:0000256" key="1">
    <source>
        <dbReference type="SAM" id="Phobius"/>
    </source>
</evidence>
<dbReference type="VEuPathDB" id="VectorBase:ISCW015028"/>
<dbReference type="HOGENOM" id="CLU_073412_2_0_1"/>
<sequence>MFSALPLLMMIIGIQYLQECPKEPNIPLYLLIGGAFGLIKVGTLLYHQMRRLRYERLDDGLADGDMDEVWSSTSTKITEYALTIFLLVWFGMGNYWVLRIYKPRFQPLLHEPNNYCDKTVYTFAVAHLLVCYGVIALLVAEVICLALCVRVLGVWCKK</sequence>
<feature type="transmembrane region" description="Helical" evidence="1">
    <location>
        <begin position="80"/>
        <end position="101"/>
    </location>
</feature>
<dbReference type="EMBL" id="ABJB010167092">
    <property type="status" value="NOT_ANNOTATED_CDS"/>
    <property type="molecule type" value="Genomic_DNA"/>
</dbReference>
<dbReference type="PaxDb" id="6945-B7QJN1"/>
<protein>
    <submittedName>
        <fullName evidence="2 3">Uncharacterized protein</fullName>
    </submittedName>
</protein>